<proteinExistence type="predicted"/>
<comment type="caution">
    <text evidence="1">The sequence shown here is derived from an EMBL/GenBank/DDBJ whole genome shotgun (WGS) entry which is preliminary data.</text>
</comment>
<dbReference type="RefSeq" id="WP_223940152.1">
    <property type="nucleotide sequence ID" value="NZ_BPNN01000022.1"/>
</dbReference>
<protein>
    <submittedName>
        <fullName evidence="1">Uncharacterized protein</fullName>
    </submittedName>
</protein>
<gene>
    <name evidence="1" type="ORF">KAM351_18800</name>
</gene>
<dbReference type="AlphaFoldDB" id="A0AA37CWC7"/>
<dbReference type="Proteomes" id="UP000886934">
    <property type="component" value="Unassembled WGS sequence"/>
</dbReference>
<organism evidence="1 2">
    <name type="scientific">Aeromonas caviae</name>
    <name type="common">Aeromonas punctata</name>
    <dbReference type="NCBI Taxonomy" id="648"/>
    <lineage>
        <taxon>Bacteria</taxon>
        <taxon>Pseudomonadati</taxon>
        <taxon>Pseudomonadota</taxon>
        <taxon>Gammaproteobacteria</taxon>
        <taxon>Aeromonadales</taxon>
        <taxon>Aeromonadaceae</taxon>
        <taxon>Aeromonas</taxon>
    </lineage>
</organism>
<dbReference type="EMBL" id="BPNN01000022">
    <property type="protein sequence ID" value="GJA63269.1"/>
    <property type="molecule type" value="Genomic_DNA"/>
</dbReference>
<name>A0AA37CWC7_AERCA</name>
<evidence type="ECO:0000313" key="2">
    <source>
        <dbReference type="Proteomes" id="UP000886934"/>
    </source>
</evidence>
<reference evidence="1" key="1">
    <citation type="submission" date="2021-07" db="EMBL/GenBank/DDBJ databases">
        <title>Draft genome sequence of carbapenem-resistant Aeromonas spp. in Japan.</title>
        <authorList>
            <person name="Maehana S."/>
            <person name="Suzuki M."/>
            <person name="Kitasato H."/>
        </authorList>
    </citation>
    <scope>NUCLEOTIDE SEQUENCE</scope>
    <source>
        <strain evidence="1">KAM351</strain>
    </source>
</reference>
<sequence length="60" mass="6974">MMVSEKKKPLQIRMTPAMIAEYSENADQHFRTLAAEVMYRLAVLDALVKRGEVNLNEFKF</sequence>
<accession>A0AA37CWC7</accession>
<evidence type="ECO:0000313" key="1">
    <source>
        <dbReference type="EMBL" id="GJA63269.1"/>
    </source>
</evidence>